<evidence type="ECO:0000256" key="1">
    <source>
        <dbReference type="SAM" id="MobiDB-lite"/>
    </source>
</evidence>
<dbReference type="PROSITE" id="PS51257">
    <property type="entry name" value="PROKAR_LIPOPROTEIN"/>
    <property type="match status" value="1"/>
</dbReference>
<evidence type="ECO:0000313" key="4">
    <source>
        <dbReference type="Proteomes" id="UP000534306"/>
    </source>
</evidence>
<feature type="region of interest" description="Disordered" evidence="1">
    <location>
        <begin position="90"/>
        <end position="143"/>
    </location>
</feature>
<evidence type="ECO:0000256" key="2">
    <source>
        <dbReference type="SAM" id="SignalP"/>
    </source>
</evidence>
<name>A0A7Y4KYZ7_9ACTN</name>
<accession>A0A7Y4KYZ7</accession>
<evidence type="ECO:0008006" key="5">
    <source>
        <dbReference type="Google" id="ProtNLM"/>
    </source>
</evidence>
<comment type="caution">
    <text evidence="3">The sequence shown here is derived from an EMBL/GenBank/DDBJ whole genome shotgun (WGS) entry which is preliminary data.</text>
</comment>
<keyword evidence="4" id="KW-1185">Reference proteome</keyword>
<reference evidence="3 4" key="1">
    <citation type="submission" date="2020-05" db="EMBL/GenBank/DDBJ databases">
        <title>Genome sequence of Kribbella sandramycini ATCC 39419.</title>
        <authorList>
            <person name="Maclea K.S."/>
            <person name="Fair J.L."/>
        </authorList>
    </citation>
    <scope>NUCLEOTIDE SEQUENCE [LARGE SCALE GENOMIC DNA]</scope>
    <source>
        <strain evidence="3 4">ATCC 39419</strain>
    </source>
</reference>
<dbReference type="EMBL" id="JABJRC010000003">
    <property type="protein sequence ID" value="NOL41287.1"/>
    <property type="molecule type" value="Genomic_DNA"/>
</dbReference>
<keyword evidence="2" id="KW-0732">Signal</keyword>
<organism evidence="3 4">
    <name type="scientific">Kribbella sandramycini</name>
    <dbReference type="NCBI Taxonomy" id="60450"/>
    <lineage>
        <taxon>Bacteria</taxon>
        <taxon>Bacillati</taxon>
        <taxon>Actinomycetota</taxon>
        <taxon>Actinomycetes</taxon>
        <taxon>Propionibacteriales</taxon>
        <taxon>Kribbellaceae</taxon>
        <taxon>Kribbella</taxon>
    </lineage>
</organism>
<proteinExistence type="predicted"/>
<feature type="chain" id="PRO_5030553116" description="tRNA-dihydrouridine synthase" evidence="2">
    <location>
        <begin position="23"/>
        <end position="143"/>
    </location>
</feature>
<sequence length="143" mass="14803">MNNRRMRSAGITLGLTALVAAAFTGCSSDDDQPDYAAICVEPQTQTRVDDDECKDERDYQGSGAGFFWFYMATRSGAHVPAVGARYTMSQGTYTTPQRRDESSGGGSGGSPSIQRGGLSKSGGDIGTISRGGFGHSGKGSSGG</sequence>
<evidence type="ECO:0000313" key="3">
    <source>
        <dbReference type="EMBL" id="NOL41287.1"/>
    </source>
</evidence>
<dbReference type="AlphaFoldDB" id="A0A7Y4KYZ7"/>
<feature type="signal peptide" evidence="2">
    <location>
        <begin position="1"/>
        <end position="22"/>
    </location>
</feature>
<protein>
    <recommendedName>
        <fullName evidence="5">tRNA-dihydrouridine synthase</fullName>
    </recommendedName>
</protein>
<dbReference type="Proteomes" id="UP000534306">
    <property type="component" value="Unassembled WGS sequence"/>
</dbReference>
<feature type="compositionally biased region" description="Gly residues" evidence="1">
    <location>
        <begin position="119"/>
        <end position="143"/>
    </location>
</feature>
<gene>
    <name evidence="3" type="ORF">HPO96_13625</name>
</gene>